<comment type="subcellular location">
    <subcellularLocation>
        <location evidence="1">Cell membrane</location>
        <topology evidence="1">Multi-pass membrane protein</topology>
    </subcellularLocation>
</comment>
<comment type="similarity">
    <text evidence="2">Belongs to the binding-protein-dependent transport system permease family. FecCD subfamily.</text>
</comment>
<reference evidence="9" key="1">
    <citation type="journal article" date="2014" name="Int. J. Syst. Evol. Microbiol.">
        <title>Complete genome sequence of Corynebacterium casei LMG S-19264T (=DSM 44701T), isolated from a smear-ripened cheese.</title>
        <authorList>
            <consortium name="US DOE Joint Genome Institute (JGI-PGF)"/>
            <person name="Walter F."/>
            <person name="Albersmeier A."/>
            <person name="Kalinowski J."/>
            <person name="Ruckert C."/>
        </authorList>
    </citation>
    <scope>NUCLEOTIDE SEQUENCE</scope>
    <source>
        <strain evidence="9">CGMCC 1.15794</strain>
    </source>
</reference>
<evidence type="ECO:0000256" key="7">
    <source>
        <dbReference type="ARBA" id="ARBA00023136"/>
    </source>
</evidence>
<keyword evidence="4" id="KW-1003">Cell membrane</keyword>
<feature type="transmembrane region" description="Helical" evidence="8">
    <location>
        <begin position="151"/>
        <end position="176"/>
    </location>
</feature>
<feature type="transmembrane region" description="Helical" evidence="8">
    <location>
        <begin position="61"/>
        <end position="81"/>
    </location>
</feature>
<protein>
    <submittedName>
        <fullName evidence="9">Iron ABC transporter permease</fullName>
    </submittedName>
</protein>
<evidence type="ECO:0000256" key="5">
    <source>
        <dbReference type="ARBA" id="ARBA00022692"/>
    </source>
</evidence>
<proteinExistence type="inferred from homology"/>
<dbReference type="CDD" id="cd06550">
    <property type="entry name" value="TM_ABC_iron-siderophores_like"/>
    <property type="match status" value="1"/>
</dbReference>
<dbReference type="InterPro" id="IPR037294">
    <property type="entry name" value="ABC_BtuC-like"/>
</dbReference>
<gene>
    <name evidence="9" type="ORF">GCM10010921_02860</name>
</gene>
<evidence type="ECO:0000313" key="9">
    <source>
        <dbReference type="EMBL" id="GGH34838.1"/>
    </source>
</evidence>
<dbReference type="GO" id="GO:0033214">
    <property type="term" value="P:siderophore-iron import into cell"/>
    <property type="evidence" value="ECO:0007669"/>
    <property type="project" value="TreeGrafter"/>
</dbReference>
<dbReference type="FunFam" id="1.10.3470.10:FF:000001">
    <property type="entry name" value="Vitamin B12 ABC transporter permease BtuC"/>
    <property type="match status" value="1"/>
</dbReference>
<feature type="transmembrane region" description="Helical" evidence="8">
    <location>
        <begin position="278"/>
        <end position="299"/>
    </location>
</feature>
<reference evidence="9" key="2">
    <citation type="submission" date="2020-09" db="EMBL/GenBank/DDBJ databases">
        <authorList>
            <person name="Sun Q."/>
            <person name="Zhou Y."/>
        </authorList>
    </citation>
    <scope>NUCLEOTIDE SEQUENCE</scope>
    <source>
        <strain evidence="9">CGMCC 1.15794</strain>
    </source>
</reference>
<comment type="caution">
    <text evidence="9">The sequence shown here is derived from an EMBL/GenBank/DDBJ whole genome shotgun (WGS) entry which is preliminary data.</text>
</comment>
<feature type="transmembrane region" description="Helical" evidence="8">
    <location>
        <begin position="93"/>
        <end position="114"/>
    </location>
</feature>
<dbReference type="PANTHER" id="PTHR30472">
    <property type="entry name" value="FERRIC ENTEROBACTIN TRANSPORT SYSTEM PERMEASE PROTEIN"/>
    <property type="match status" value="1"/>
</dbReference>
<feature type="transmembrane region" description="Helical" evidence="8">
    <location>
        <begin position="196"/>
        <end position="220"/>
    </location>
</feature>
<feature type="transmembrane region" description="Helical" evidence="8">
    <location>
        <begin position="306"/>
        <end position="325"/>
    </location>
</feature>
<keyword evidence="5 8" id="KW-0812">Transmembrane</keyword>
<keyword evidence="6 8" id="KW-1133">Transmembrane helix</keyword>
<evidence type="ECO:0000256" key="1">
    <source>
        <dbReference type="ARBA" id="ARBA00004651"/>
    </source>
</evidence>
<keyword evidence="7 8" id="KW-0472">Membrane</keyword>
<dbReference type="InterPro" id="IPR000522">
    <property type="entry name" value="ABC_transptr_permease_BtuC"/>
</dbReference>
<dbReference type="SUPFAM" id="SSF81345">
    <property type="entry name" value="ABC transporter involved in vitamin B12 uptake, BtuC"/>
    <property type="match status" value="1"/>
</dbReference>
<dbReference type="GO" id="GO:0022857">
    <property type="term" value="F:transmembrane transporter activity"/>
    <property type="evidence" value="ECO:0007669"/>
    <property type="project" value="InterPro"/>
</dbReference>
<evidence type="ECO:0000256" key="4">
    <source>
        <dbReference type="ARBA" id="ARBA00022475"/>
    </source>
</evidence>
<sequence>MTGRSRRGLALLLAGVLLALVAVLAGLALGTRQIPLPTVIDALLAYDPAINDHVVVATQRIPRTLIGVVAGAALAIAGALMQGVTRNPLVDPGLLGVNAGASVAVLLAITLLHITHPAGYVWFAFVGAAAAAALAWAIGSAGADGASPAKLALTGAAVTAGLTSVVLFILSTSATALGTFRFWSVGSLTGRGLDTLALVLPAVAIGVALAALASGGLNLLALGDDTARGLGHSVRTTRALALLATVLLCGAATAAAGPLVFVGLVVPHVVRAVVGSDYRWIVVVSAPLGAALVVLADVLGRLLSEVEAGLVVAFIGAPVLLALVLRRRQVAV</sequence>
<dbReference type="Pfam" id="PF01032">
    <property type="entry name" value="FecCD"/>
    <property type="match status" value="1"/>
</dbReference>
<evidence type="ECO:0000256" key="2">
    <source>
        <dbReference type="ARBA" id="ARBA00007935"/>
    </source>
</evidence>
<organism evidence="9 10">
    <name type="scientific">Microbacterium album</name>
    <dbReference type="NCBI Taxonomy" id="2053191"/>
    <lineage>
        <taxon>Bacteria</taxon>
        <taxon>Bacillati</taxon>
        <taxon>Actinomycetota</taxon>
        <taxon>Actinomycetes</taxon>
        <taxon>Micrococcales</taxon>
        <taxon>Microbacteriaceae</taxon>
        <taxon>Microbacterium</taxon>
    </lineage>
</organism>
<evidence type="ECO:0000256" key="3">
    <source>
        <dbReference type="ARBA" id="ARBA00022448"/>
    </source>
</evidence>
<evidence type="ECO:0000256" key="6">
    <source>
        <dbReference type="ARBA" id="ARBA00022989"/>
    </source>
</evidence>
<dbReference type="PANTHER" id="PTHR30472:SF1">
    <property type="entry name" value="FE(3+) DICITRATE TRANSPORT SYSTEM PERMEASE PROTEIN FECC-RELATED"/>
    <property type="match status" value="1"/>
</dbReference>
<keyword evidence="3" id="KW-0813">Transport</keyword>
<dbReference type="EMBL" id="BMJY01000001">
    <property type="protein sequence ID" value="GGH34838.1"/>
    <property type="molecule type" value="Genomic_DNA"/>
</dbReference>
<keyword evidence="10" id="KW-1185">Reference proteome</keyword>
<dbReference type="AlphaFoldDB" id="A0A917IBB2"/>
<dbReference type="RefSeq" id="WP_188754462.1">
    <property type="nucleotide sequence ID" value="NZ_BMJY01000001.1"/>
</dbReference>
<feature type="transmembrane region" description="Helical" evidence="8">
    <location>
        <begin position="240"/>
        <end position="266"/>
    </location>
</feature>
<evidence type="ECO:0000256" key="8">
    <source>
        <dbReference type="SAM" id="Phobius"/>
    </source>
</evidence>
<feature type="transmembrane region" description="Helical" evidence="8">
    <location>
        <begin position="120"/>
        <end position="139"/>
    </location>
</feature>
<dbReference type="Proteomes" id="UP000657592">
    <property type="component" value="Unassembled WGS sequence"/>
</dbReference>
<dbReference type="GO" id="GO:0005886">
    <property type="term" value="C:plasma membrane"/>
    <property type="evidence" value="ECO:0007669"/>
    <property type="project" value="UniProtKB-SubCell"/>
</dbReference>
<accession>A0A917IBB2</accession>
<dbReference type="Gene3D" id="1.10.3470.10">
    <property type="entry name" value="ABC transporter involved in vitamin B12 uptake, BtuC"/>
    <property type="match status" value="1"/>
</dbReference>
<evidence type="ECO:0000313" key="10">
    <source>
        <dbReference type="Proteomes" id="UP000657592"/>
    </source>
</evidence>
<name>A0A917IBB2_9MICO</name>